<dbReference type="PANTHER" id="PTHR30221:SF1">
    <property type="entry name" value="SMALL-CONDUCTANCE MECHANOSENSITIVE CHANNEL"/>
    <property type="match status" value="1"/>
</dbReference>
<dbReference type="Proteomes" id="UP000247152">
    <property type="component" value="Unassembled WGS sequence"/>
</dbReference>
<dbReference type="Gene3D" id="3.30.70.100">
    <property type="match status" value="1"/>
</dbReference>
<dbReference type="InterPro" id="IPR008910">
    <property type="entry name" value="MSC_TM_helix"/>
</dbReference>
<comment type="caution">
    <text evidence="10">The sequence shown here is derived from an EMBL/GenBank/DDBJ whole genome shotgun (WGS) entry which is preliminary data.</text>
</comment>
<dbReference type="InterPro" id="IPR011014">
    <property type="entry name" value="MscS_channel_TM-2"/>
</dbReference>
<keyword evidence="7" id="KW-0813">Transport</keyword>
<dbReference type="Gene3D" id="1.10.287.1260">
    <property type="match status" value="1"/>
</dbReference>
<dbReference type="GO" id="GO:0005886">
    <property type="term" value="C:plasma membrane"/>
    <property type="evidence" value="ECO:0007669"/>
    <property type="project" value="UniProtKB-SubCell"/>
</dbReference>
<dbReference type="InterPro" id="IPR011066">
    <property type="entry name" value="MscS_channel_C_sf"/>
</dbReference>
<feature type="transmembrane region" description="Helical" evidence="7">
    <location>
        <begin position="20"/>
        <end position="42"/>
    </location>
</feature>
<dbReference type="Pfam" id="PF00924">
    <property type="entry name" value="MS_channel_2nd"/>
    <property type="match status" value="1"/>
</dbReference>
<organism evidence="10 12">
    <name type="scientific">Legionella qingyii</name>
    <dbReference type="NCBI Taxonomy" id="2184757"/>
    <lineage>
        <taxon>Bacteria</taxon>
        <taxon>Pseudomonadati</taxon>
        <taxon>Pseudomonadota</taxon>
        <taxon>Gammaproteobacteria</taxon>
        <taxon>Legionellales</taxon>
        <taxon>Legionellaceae</taxon>
        <taxon>Legionella</taxon>
    </lineage>
</organism>
<dbReference type="SUPFAM" id="SSF82689">
    <property type="entry name" value="Mechanosensitive channel protein MscS (YggB), C-terminal domain"/>
    <property type="match status" value="1"/>
</dbReference>
<evidence type="ECO:0000256" key="5">
    <source>
        <dbReference type="ARBA" id="ARBA00022989"/>
    </source>
</evidence>
<gene>
    <name evidence="10" type="ORF">DGG96_07530</name>
    <name evidence="11" type="ORF">ELY20_09905</name>
</gene>
<dbReference type="InterPro" id="IPR049278">
    <property type="entry name" value="MS_channel_C"/>
</dbReference>
<keyword evidence="5 7" id="KW-1133">Transmembrane helix</keyword>
<feature type="transmembrane region" description="Helical" evidence="7">
    <location>
        <begin position="90"/>
        <end position="111"/>
    </location>
</feature>
<keyword evidence="13" id="KW-1185">Reference proteome</keyword>
<feature type="domain" description="Mechanosensitive ion channel MscS" evidence="8">
    <location>
        <begin position="109"/>
        <end position="174"/>
    </location>
</feature>
<keyword evidence="6 7" id="KW-0472">Membrane</keyword>
<dbReference type="InterPro" id="IPR006685">
    <property type="entry name" value="MscS_channel_2nd"/>
</dbReference>
<evidence type="ECO:0000256" key="7">
    <source>
        <dbReference type="RuleBase" id="RU369025"/>
    </source>
</evidence>
<protein>
    <recommendedName>
        <fullName evidence="7">Small-conductance mechanosensitive channel</fullName>
    </recommendedName>
</protein>
<comment type="similarity">
    <text evidence="2 7">Belongs to the MscS (TC 1.A.23) family.</text>
</comment>
<evidence type="ECO:0000313" key="13">
    <source>
        <dbReference type="Proteomes" id="UP000287374"/>
    </source>
</evidence>
<proteinExistence type="inferred from homology"/>
<evidence type="ECO:0000313" key="11">
    <source>
        <dbReference type="EMBL" id="RUR22211.1"/>
    </source>
</evidence>
<dbReference type="Proteomes" id="UP000287374">
    <property type="component" value="Unassembled WGS sequence"/>
</dbReference>
<keyword evidence="7" id="KW-0406">Ion transport</keyword>
<reference evidence="10 12" key="1">
    <citation type="submission" date="2018-05" db="EMBL/GenBank/DDBJ databases">
        <title>Legionella qingyii sp.nov., whole genome shotgun sequence.</title>
        <authorList>
            <person name="Wu H."/>
            <person name="Zhu Q."/>
            <person name="Hu C."/>
        </authorList>
    </citation>
    <scope>NUCLEOTIDE SEQUENCE [LARGE SCALE GENOMIC DNA]</scope>
    <source>
        <strain evidence="10 12">HEB18</strain>
    </source>
</reference>
<evidence type="ECO:0000259" key="9">
    <source>
        <dbReference type="Pfam" id="PF21082"/>
    </source>
</evidence>
<feature type="transmembrane region" description="Helical" evidence="7">
    <location>
        <begin position="62"/>
        <end position="84"/>
    </location>
</feature>
<evidence type="ECO:0000256" key="1">
    <source>
        <dbReference type="ARBA" id="ARBA00004651"/>
    </source>
</evidence>
<dbReference type="AlphaFoldDB" id="A0A317U2A7"/>
<comment type="caution">
    <text evidence="7">Lacks conserved residue(s) required for the propagation of feature annotation.</text>
</comment>
<accession>A0A317U2A7</accession>
<sequence length="299" mass="34012">MNYLELILKTLNKFAQNFIALIPNIIIAIIFAIMTYFAAKLISRLVSSFLPRIAIRANLVTIFHKLTIIIVWFIGILIISAILIPSVTTANILATLGLTSVAIGLAFKNVFENFFTGILILLREPFSIGDFIEVGSQHGEAQGYVHRISVQNTHLRKTDGSRVFIPNSTMYTSIVRVFTDESLRREKIVCSIDFNTDIEKARSVIKEAMKQCKTVSKDKYIQVYVVSFSSNGIDFAIYWWTNPEPSQQRRSLDEVLTTIKKALDNEKIPMTYSTQVSFVEPLMIHNKEKIDNQDHKNDK</sequence>
<feature type="domain" description="Mechanosensitive ion channel MscS C-terminal" evidence="9">
    <location>
        <begin position="187"/>
        <end position="269"/>
    </location>
</feature>
<dbReference type="InterPro" id="IPR023408">
    <property type="entry name" value="MscS_beta-dom_sf"/>
</dbReference>
<dbReference type="Gene3D" id="2.30.30.60">
    <property type="match status" value="1"/>
</dbReference>
<dbReference type="RefSeq" id="WP_110142128.1">
    <property type="nucleotide sequence ID" value="NZ_QHJG01000010.1"/>
</dbReference>
<evidence type="ECO:0000256" key="3">
    <source>
        <dbReference type="ARBA" id="ARBA00022475"/>
    </source>
</evidence>
<comment type="subunit">
    <text evidence="7">Homoheptamer.</text>
</comment>
<dbReference type="InterPro" id="IPR010920">
    <property type="entry name" value="LSM_dom_sf"/>
</dbReference>
<dbReference type="PANTHER" id="PTHR30221">
    <property type="entry name" value="SMALL-CONDUCTANCE MECHANOSENSITIVE CHANNEL"/>
    <property type="match status" value="1"/>
</dbReference>
<evidence type="ECO:0000256" key="4">
    <source>
        <dbReference type="ARBA" id="ARBA00022692"/>
    </source>
</evidence>
<keyword evidence="7" id="KW-0407">Ion channel</keyword>
<dbReference type="Pfam" id="PF05552">
    <property type="entry name" value="MS_channel_1st_1"/>
    <property type="match status" value="1"/>
</dbReference>
<dbReference type="GO" id="GO:0008381">
    <property type="term" value="F:mechanosensitive monoatomic ion channel activity"/>
    <property type="evidence" value="ECO:0007669"/>
    <property type="project" value="InterPro"/>
</dbReference>
<dbReference type="EMBL" id="RZGX01000012">
    <property type="protein sequence ID" value="RUR22211.1"/>
    <property type="molecule type" value="Genomic_DNA"/>
</dbReference>
<dbReference type="EMBL" id="QHJG01000010">
    <property type="protein sequence ID" value="PWY56184.1"/>
    <property type="molecule type" value="Genomic_DNA"/>
</dbReference>
<keyword evidence="4 7" id="KW-0812">Transmembrane</keyword>
<dbReference type="SUPFAM" id="SSF82861">
    <property type="entry name" value="Mechanosensitive channel protein MscS (YggB), transmembrane region"/>
    <property type="match status" value="1"/>
</dbReference>
<dbReference type="Pfam" id="PF21082">
    <property type="entry name" value="MS_channel_3rd"/>
    <property type="match status" value="1"/>
</dbReference>
<dbReference type="OrthoDB" id="9809206at2"/>
<reference evidence="11 13" key="2">
    <citation type="submission" date="2018-12" db="EMBL/GenBank/DDBJ databases">
        <title>Legionella sp,whole genome shotgun sequence.</title>
        <authorList>
            <person name="Wu H."/>
        </authorList>
    </citation>
    <scope>NUCLEOTIDE SEQUENCE [LARGE SCALE GENOMIC DNA]</scope>
    <source>
        <strain evidence="13">km489</strain>
        <strain evidence="11">Km489</strain>
    </source>
</reference>
<keyword evidence="3" id="KW-1003">Cell membrane</keyword>
<keyword evidence="7" id="KW-0997">Cell inner membrane</keyword>
<name>A0A317U2A7_9GAMM</name>
<comment type="subcellular location">
    <subcellularLocation>
        <location evidence="7">Cell inner membrane</location>
        <topology evidence="7">Multi-pass membrane protein</topology>
    </subcellularLocation>
    <subcellularLocation>
        <location evidence="1">Cell membrane</location>
        <topology evidence="1">Multi-pass membrane protein</topology>
    </subcellularLocation>
</comment>
<evidence type="ECO:0000256" key="2">
    <source>
        <dbReference type="ARBA" id="ARBA00008017"/>
    </source>
</evidence>
<evidence type="ECO:0000313" key="12">
    <source>
        <dbReference type="Proteomes" id="UP000247152"/>
    </source>
</evidence>
<dbReference type="SUPFAM" id="SSF50182">
    <property type="entry name" value="Sm-like ribonucleoproteins"/>
    <property type="match status" value="1"/>
</dbReference>
<evidence type="ECO:0000256" key="6">
    <source>
        <dbReference type="ARBA" id="ARBA00023136"/>
    </source>
</evidence>
<evidence type="ECO:0000259" key="8">
    <source>
        <dbReference type="Pfam" id="PF00924"/>
    </source>
</evidence>
<evidence type="ECO:0000313" key="10">
    <source>
        <dbReference type="EMBL" id="PWY56184.1"/>
    </source>
</evidence>
<dbReference type="InterPro" id="IPR045275">
    <property type="entry name" value="MscS_archaea/bacteria_type"/>
</dbReference>
<comment type="function">
    <text evidence="7">Mechanosensitive channel that participates in the regulation of osmotic pressure changes within the cell, opening in response to stretch forces in the membrane lipid bilayer, without the need for other proteins. Contributes to normal resistance to hypoosmotic shock. Forms an ion channel of 1.0 nanosiemens conductance with a slight preference for anions.</text>
</comment>